<dbReference type="Gene3D" id="3.40.50.1000">
    <property type="entry name" value="HAD superfamily/HAD-like"/>
    <property type="match status" value="1"/>
</dbReference>
<evidence type="ECO:0000313" key="1">
    <source>
        <dbReference type="EMBL" id="TQR83154.1"/>
    </source>
</evidence>
<dbReference type="PANTHER" id="PTHR18901">
    <property type="entry name" value="2-DEOXYGLUCOSE-6-PHOSPHATE PHOSPHATASE 2"/>
    <property type="match status" value="1"/>
</dbReference>
<dbReference type="InterPro" id="IPR006439">
    <property type="entry name" value="HAD-SF_hydro_IA"/>
</dbReference>
<dbReference type="SUPFAM" id="SSF56784">
    <property type="entry name" value="HAD-like"/>
    <property type="match status" value="1"/>
</dbReference>
<gene>
    <name evidence="1" type="ORF">D8S82_28345</name>
</gene>
<dbReference type="EMBL" id="VIFX01000050">
    <property type="protein sequence ID" value="TQR83154.1"/>
    <property type="molecule type" value="Genomic_DNA"/>
</dbReference>
<dbReference type="SFLD" id="SFLDG01129">
    <property type="entry name" value="C1.5:_HAD__Beta-PGM__Phosphata"/>
    <property type="match status" value="1"/>
</dbReference>
<dbReference type="PANTHER" id="PTHR18901:SF38">
    <property type="entry name" value="PSEUDOURIDINE-5'-PHOSPHATASE"/>
    <property type="match status" value="1"/>
</dbReference>
<dbReference type="AlphaFoldDB" id="A0A544VT39"/>
<dbReference type="InterPro" id="IPR036412">
    <property type="entry name" value="HAD-like_sf"/>
</dbReference>
<reference evidence="1 2" key="1">
    <citation type="submission" date="2018-10" db="EMBL/GenBank/DDBJ databases">
        <title>Draft genome of Mycobacterium hodleri strain B.</title>
        <authorList>
            <person name="Amande T.J."/>
            <person name="Mcgenity T.J."/>
        </authorList>
    </citation>
    <scope>NUCLEOTIDE SEQUENCE [LARGE SCALE GENOMIC DNA]</scope>
    <source>
        <strain evidence="1 2">B</strain>
    </source>
</reference>
<dbReference type="RefSeq" id="WP_142555290.1">
    <property type="nucleotide sequence ID" value="NZ_VIFX01000050.1"/>
</dbReference>
<dbReference type="Proteomes" id="UP000315759">
    <property type="component" value="Unassembled WGS sequence"/>
</dbReference>
<dbReference type="CDD" id="cd07505">
    <property type="entry name" value="HAD_BPGM-like"/>
    <property type="match status" value="1"/>
</dbReference>
<dbReference type="InterPro" id="IPR023198">
    <property type="entry name" value="PGP-like_dom2"/>
</dbReference>
<name>A0A544VT39_9MYCO</name>
<proteinExistence type="predicted"/>
<accession>A0A544VT39</accession>
<dbReference type="Pfam" id="PF13419">
    <property type="entry name" value="HAD_2"/>
    <property type="match status" value="1"/>
</dbReference>
<dbReference type="InterPro" id="IPR041492">
    <property type="entry name" value="HAD_2"/>
</dbReference>
<evidence type="ECO:0000313" key="2">
    <source>
        <dbReference type="Proteomes" id="UP000315759"/>
    </source>
</evidence>
<dbReference type="NCBIfam" id="TIGR01509">
    <property type="entry name" value="HAD-SF-IA-v3"/>
    <property type="match status" value="1"/>
</dbReference>
<protein>
    <submittedName>
        <fullName evidence="1">HAD family phosphatase</fullName>
    </submittedName>
</protein>
<comment type="caution">
    <text evidence="1">The sequence shown here is derived from an EMBL/GenBank/DDBJ whole genome shotgun (WGS) entry which is preliminary data.</text>
</comment>
<dbReference type="PRINTS" id="PR00413">
    <property type="entry name" value="HADHALOGNASE"/>
</dbReference>
<dbReference type="InterPro" id="IPR023214">
    <property type="entry name" value="HAD_sf"/>
</dbReference>
<dbReference type="Gene3D" id="1.10.150.240">
    <property type="entry name" value="Putative phosphatase, domain 2"/>
    <property type="match status" value="1"/>
</dbReference>
<dbReference type="SFLD" id="SFLDS00003">
    <property type="entry name" value="Haloacid_Dehalogenase"/>
    <property type="match status" value="1"/>
</dbReference>
<organism evidence="1 2">
    <name type="scientific">Mycolicibacterium hodleri</name>
    <dbReference type="NCBI Taxonomy" id="49897"/>
    <lineage>
        <taxon>Bacteria</taxon>
        <taxon>Bacillati</taxon>
        <taxon>Actinomycetota</taxon>
        <taxon>Actinomycetes</taxon>
        <taxon>Mycobacteriales</taxon>
        <taxon>Mycobacteriaceae</taxon>
        <taxon>Mycolicibacterium</taxon>
    </lineage>
</organism>
<keyword evidence="2" id="KW-1185">Reference proteome</keyword>
<sequence length="234" mass="24863">MLAVLWDMDGTLVDSEKLWDVSLQALYGRLGGVMTPEVRDSTVGSSSEGLMRIVYSDLGLAQDPVAMEESADWLHDYTGDLFEQGLTWMPGAREMLDALTAAGVPMALVTNTRRGLTERALKSIGSHYFSASVCGDEVENAKPAPDPYLRAARLLGLEPAQCLAVEDSVTGSLAAEAAGCPVLVVPNDVEVPEGPRRHHAVSLTEVDVDALRAIHDRLSTLAGVAGGMGSQSEQ</sequence>